<evidence type="ECO:0000313" key="2">
    <source>
        <dbReference type="EMBL" id="TKC15359.1"/>
    </source>
</evidence>
<dbReference type="Proteomes" id="UP000307756">
    <property type="component" value="Unassembled WGS sequence"/>
</dbReference>
<evidence type="ECO:0000313" key="3">
    <source>
        <dbReference type="Proteomes" id="UP000307756"/>
    </source>
</evidence>
<proteinExistence type="predicted"/>
<dbReference type="EMBL" id="SWBM01000005">
    <property type="protein sequence ID" value="TKC15359.1"/>
    <property type="molecule type" value="Genomic_DNA"/>
</dbReference>
<dbReference type="RefSeq" id="WP_136832965.1">
    <property type="nucleotide sequence ID" value="NZ_SWBM01000005.1"/>
</dbReference>
<feature type="domain" description="DinB-like" evidence="1">
    <location>
        <begin position="24"/>
        <end position="134"/>
    </location>
</feature>
<dbReference type="Pfam" id="PF12867">
    <property type="entry name" value="DinB_2"/>
    <property type="match status" value="1"/>
</dbReference>
<dbReference type="Gene3D" id="1.20.120.450">
    <property type="entry name" value="dinb family like domain"/>
    <property type="match status" value="1"/>
</dbReference>
<accession>A0A4U1CZ94</accession>
<name>A0A4U1CZ94_9BACI</name>
<dbReference type="OrthoDB" id="9798830at2"/>
<dbReference type="SUPFAM" id="SSF109854">
    <property type="entry name" value="DinB/YfiT-like putative metalloenzymes"/>
    <property type="match status" value="1"/>
</dbReference>
<dbReference type="InterPro" id="IPR024775">
    <property type="entry name" value="DinB-like"/>
</dbReference>
<gene>
    <name evidence="2" type="ORF">FA727_18200</name>
</gene>
<reference evidence="2 3" key="1">
    <citation type="journal article" date="2011" name="J. Microbiol.">
        <title>Bacillus kyonggiensis sp. nov., isolated from soil of a lettuce field.</title>
        <authorList>
            <person name="Dong K."/>
            <person name="Lee S."/>
        </authorList>
    </citation>
    <scope>NUCLEOTIDE SEQUENCE [LARGE SCALE GENOMIC DNA]</scope>
    <source>
        <strain evidence="2 3">NB22</strain>
    </source>
</reference>
<organism evidence="2 3">
    <name type="scientific">Robertmurraya kyonggiensis</name>
    <dbReference type="NCBI Taxonomy" id="1037680"/>
    <lineage>
        <taxon>Bacteria</taxon>
        <taxon>Bacillati</taxon>
        <taxon>Bacillota</taxon>
        <taxon>Bacilli</taxon>
        <taxon>Bacillales</taxon>
        <taxon>Bacillaceae</taxon>
        <taxon>Robertmurraya</taxon>
    </lineage>
</organism>
<comment type="caution">
    <text evidence="2">The sequence shown here is derived from an EMBL/GenBank/DDBJ whole genome shotgun (WGS) entry which is preliminary data.</text>
</comment>
<protein>
    <submittedName>
        <fullName evidence="2">DinB family protein</fullName>
    </submittedName>
</protein>
<dbReference type="AlphaFoldDB" id="A0A4U1CZ94"/>
<sequence>MNAKEILLLQLSACHDQNTWFVSLLNSLDGLTEEEAQWKPTGSTNSIFEIINHLIYYNQRYLNKVKGIPNPEVVENNDESFNNLEELTWSETTTRITNLMTEWKETVAAADEQTIRKWSTDIAHLANHALYHTGQILYIRKLQESWDPKNGVH</sequence>
<keyword evidence="3" id="KW-1185">Reference proteome</keyword>
<evidence type="ECO:0000259" key="1">
    <source>
        <dbReference type="Pfam" id="PF12867"/>
    </source>
</evidence>
<dbReference type="InterPro" id="IPR034660">
    <property type="entry name" value="DinB/YfiT-like"/>
</dbReference>